<sequence length="210" mass="23512">MRCRSRYLSPDPCDRSRLNSRATSHNDECVGRNWSVFLVGYCLPMVQIHVDTWRLDLSPLSGTFLSFNISAKPVWPSLSSLQSSEIEKLRDRSRAAQLDHFLEVTFSASSTILLAYDTLSRESDIAWITRRGYKQRIIKRMIAFGPVAEAAKGGHSSPTFDLCAGFAVLALTWVGYWRQGADRRISIWVALGVSAICAVFICSGLYALLQ</sequence>
<dbReference type="HOGENOM" id="CLU_1308667_0_0_0"/>
<name>G8NYP6_GRAMM</name>
<evidence type="ECO:0000313" key="2">
    <source>
        <dbReference type="EMBL" id="AEU39105.1"/>
    </source>
</evidence>
<keyword evidence="1" id="KW-0472">Membrane</keyword>
<reference evidence="2" key="1">
    <citation type="submission" date="2011-11" db="EMBL/GenBank/DDBJ databases">
        <title>Complete sequence of Granulicella mallensis MP5ACTX8.</title>
        <authorList>
            <consortium name="US DOE Joint Genome Institute"/>
            <person name="Lucas S."/>
            <person name="Copeland A."/>
            <person name="Lapidus A."/>
            <person name="Cheng J.-F."/>
            <person name="Goodwin L."/>
            <person name="Pitluck S."/>
            <person name="Peters L."/>
            <person name="Lu M."/>
            <person name="Detter J.C."/>
            <person name="Han C."/>
            <person name="Tapia R."/>
            <person name="Land M."/>
            <person name="Hauser L."/>
            <person name="Kyrpides N."/>
            <person name="Ivanova N."/>
            <person name="Mikhailova N."/>
            <person name="Pagani I."/>
            <person name="Rawat S."/>
            <person name="Mannisto M."/>
            <person name="Haggblom M."/>
            <person name="Woyke T."/>
        </authorList>
    </citation>
    <scope>NUCLEOTIDE SEQUENCE [LARGE SCALE GENOMIC DNA]</scope>
    <source>
        <strain evidence="2">MP5ACTX8</strain>
    </source>
</reference>
<evidence type="ECO:0000256" key="1">
    <source>
        <dbReference type="SAM" id="Phobius"/>
    </source>
</evidence>
<keyword evidence="1" id="KW-0812">Transmembrane</keyword>
<dbReference type="EMBL" id="CP003130">
    <property type="protein sequence ID" value="AEU39105.1"/>
    <property type="molecule type" value="Genomic_DNA"/>
</dbReference>
<accession>G8NYP6</accession>
<keyword evidence="1" id="KW-1133">Transmembrane helix</keyword>
<dbReference type="KEGG" id="gma:AciX8_4836"/>
<evidence type="ECO:0000313" key="3">
    <source>
        <dbReference type="Proteomes" id="UP000007113"/>
    </source>
</evidence>
<keyword evidence="3" id="KW-1185">Reference proteome</keyword>
<dbReference type="AlphaFoldDB" id="G8NYP6"/>
<gene>
    <name evidence="2" type="ordered locus">AciX8_4836</name>
</gene>
<feature type="transmembrane region" description="Helical" evidence="1">
    <location>
        <begin position="185"/>
        <end position="209"/>
    </location>
</feature>
<protein>
    <submittedName>
        <fullName evidence="2">Uncharacterized protein</fullName>
    </submittedName>
</protein>
<proteinExistence type="predicted"/>
<organism evidence="2 3">
    <name type="scientific">Granulicella mallensis (strain ATCC BAA-1857 / DSM 23137 / MP5ACTX8)</name>
    <dbReference type="NCBI Taxonomy" id="682795"/>
    <lineage>
        <taxon>Bacteria</taxon>
        <taxon>Pseudomonadati</taxon>
        <taxon>Acidobacteriota</taxon>
        <taxon>Terriglobia</taxon>
        <taxon>Terriglobales</taxon>
        <taxon>Acidobacteriaceae</taxon>
        <taxon>Granulicella</taxon>
    </lineage>
</organism>
<dbReference type="Proteomes" id="UP000007113">
    <property type="component" value="Chromosome"/>
</dbReference>